<keyword evidence="3" id="KW-1185">Reference proteome</keyword>
<evidence type="ECO:0000313" key="3">
    <source>
        <dbReference type="Proteomes" id="UP000008281"/>
    </source>
</evidence>
<name>E3MPE5_CAERE</name>
<protein>
    <submittedName>
        <fullName evidence="2">Uncharacterized protein</fullName>
    </submittedName>
</protein>
<evidence type="ECO:0000313" key="2">
    <source>
        <dbReference type="EMBL" id="EFP06539.1"/>
    </source>
</evidence>
<feature type="coiled-coil region" evidence="1">
    <location>
        <begin position="112"/>
        <end position="161"/>
    </location>
</feature>
<dbReference type="STRING" id="31234.E3MPE5"/>
<sequence>MGRVTKHFDAKSSADYESFARNSICKRSENQRPCDPRLTNDDRSVLADFKLLKKIDSDISNLGERYFEEDDQVTRSLIHSILKKLDTIGDGTEESLNIDTIDSFRSYCYRAKDLYNDKIARLRAKKSEQEESLTDRKESLMAAIERKLKQATQDADRSIDLNAISSHDLFCEKSATGDSAHSEYTKSTQQDEVTGMDMLHGQNYGFMTSYGEHRGGLVWKYVFLSIIVCFRDSTPQKPVFEFLAPKLPSETKKYNHKLEQHSSAGKSTPKAVTNVKFTPYKIPQQRKMSARSDVMCTESPSKAVSGALSQLSVSATNKKTSSIRNLLTDGGHQSGLPQETQATVTVRNTTTTMTSLHE</sequence>
<organism evidence="3">
    <name type="scientific">Caenorhabditis remanei</name>
    <name type="common">Caenorhabditis vulgaris</name>
    <dbReference type="NCBI Taxonomy" id="31234"/>
    <lineage>
        <taxon>Eukaryota</taxon>
        <taxon>Metazoa</taxon>
        <taxon>Ecdysozoa</taxon>
        <taxon>Nematoda</taxon>
        <taxon>Chromadorea</taxon>
        <taxon>Rhabditida</taxon>
        <taxon>Rhabditina</taxon>
        <taxon>Rhabditomorpha</taxon>
        <taxon>Rhabditoidea</taxon>
        <taxon>Rhabditidae</taxon>
        <taxon>Peloderinae</taxon>
        <taxon>Caenorhabditis</taxon>
    </lineage>
</organism>
<reference evidence="2" key="1">
    <citation type="submission" date="2007-07" db="EMBL/GenBank/DDBJ databases">
        <title>PCAP assembly of the Caenorhabditis remanei genome.</title>
        <authorList>
            <consortium name="The Caenorhabditis remanei Sequencing Consortium"/>
            <person name="Wilson R.K."/>
        </authorList>
    </citation>
    <scope>NUCLEOTIDE SEQUENCE [LARGE SCALE GENOMIC DNA]</scope>
    <source>
        <strain evidence="2">PB4641</strain>
    </source>
</reference>
<keyword evidence="1" id="KW-0175">Coiled coil</keyword>
<dbReference type="AlphaFoldDB" id="E3MPE5"/>
<evidence type="ECO:0000256" key="1">
    <source>
        <dbReference type="SAM" id="Coils"/>
    </source>
</evidence>
<accession>E3MPE5</accession>
<dbReference type="Proteomes" id="UP000008281">
    <property type="component" value="Unassembled WGS sequence"/>
</dbReference>
<dbReference type="EMBL" id="DS268463">
    <property type="protein sequence ID" value="EFP06539.1"/>
    <property type="molecule type" value="Genomic_DNA"/>
</dbReference>
<gene>
    <name evidence="2" type="ORF">CRE_08324</name>
</gene>
<dbReference type="HOGENOM" id="CLU_774433_0_0_1"/>
<dbReference type="InParanoid" id="E3MPE5"/>
<proteinExistence type="predicted"/>